<evidence type="ECO:0000313" key="2">
    <source>
        <dbReference type="EMBL" id="BCU03446.1"/>
    </source>
</evidence>
<keyword evidence="1" id="KW-1133">Transmembrane helix</keyword>
<dbReference type="EMBL" id="LC625835">
    <property type="protein sequence ID" value="BCU03446.1"/>
    <property type="molecule type" value="Genomic_DNA"/>
</dbReference>
<protein>
    <submittedName>
        <fullName evidence="2">Uncharacterized protein</fullName>
    </submittedName>
</protein>
<accession>A0A811BQY8</accession>
<name>A0A811BQY8_9VIRU</name>
<proteinExistence type="predicted"/>
<feature type="transmembrane region" description="Helical" evidence="1">
    <location>
        <begin position="107"/>
        <end position="125"/>
    </location>
</feature>
<reference evidence="2" key="1">
    <citation type="submission" date="2021-04" db="EMBL/GenBank/DDBJ databases">
        <title>Draft Genome Sequence of Pandoravirus japonicus, Isolated from the Sabaishi River of Niigata, Japan.</title>
        <authorList>
            <person name="Hosokawa N."/>
            <person name="Takahashi H."/>
            <person name="Aoki K."/>
            <person name="Takemura M."/>
        </authorList>
    </citation>
    <scope>NUCLEOTIDE SEQUENCE</scope>
</reference>
<dbReference type="Proteomes" id="UP001253637">
    <property type="component" value="Segment"/>
</dbReference>
<evidence type="ECO:0000256" key="1">
    <source>
        <dbReference type="SAM" id="Phobius"/>
    </source>
</evidence>
<organism evidence="2 3">
    <name type="scientific">Pandoravirus japonicus</name>
    <dbReference type="NCBI Taxonomy" id="2823154"/>
    <lineage>
        <taxon>Viruses</taxon>
        <taxon>Pandoravirus</taxon>
    </lineage>
</organism>
<evidence type="ECO:0000313" key="3">
    <source>
        <dbReference type="Proteomes" id="UP001253637"/>
    </source>
</evidence>
<keyword evidence="1" id="KW-0812">Transmembrane</keyword>
<keyword evidence="1" id="KW-0472">Membrane</keyword>
<sequence>MREKKKELPPSHWHFFRGHARSRRGHIAQTADTVPVRRRLWPLSLFFFRCSSLLLYPTNKPCEKQTLPRMNYPQATDDLAPFLAWCDHLALRTQEARDRYGGPRSQTIALFFILLSMAFLSRYFLNTYPTPSYQISLWHARADTTARVS</sequence>